<protein>
    <submittedName>
        <fullName evidence="1">Uncharacterized protein</fullName>
    </submittedName>
</protein>
<evidence type="ECO:0000313" key="1">
    <source>
        <dbReference type="EMBL" id="KAH7357742.1"/>
    </source>
</evidence>
<dbReference type="PANTHER" id="PTHR36986:SF1">
    <property type="entry name" value="UPF0643 PROTEIN PB2B2.08"/>
    <property type="match status" value="1"/>
</dbReference>
<evidence type="ECO:0000313" key="2">
    <source>
        <dbReference type="Proteomes" id="UP000813385"/>
    </source>
</evidence>
<dbReference type="OrthoDB" id="2140489at2759"/>
<dbReference type="PANTHER" id="PTHR36986">
    <property type="entry name" value="UPF0643 PROTEIN PB2B2.08"/>
    <property type="match status" value="1"/>
</dbReference>
<keyword evidence="2" id="KW-1185">Reference proteome</keyword>
<dbReference type="EMBL" id="JAGPXD010000004">
    <property type="protein sequence ID" value="KAH7357742.1"/>
    <property type="molecule type" value="Genomic_DNA"/>
</dbReference>
<accession>A0A8K0X2G6</accession>
<dbReference type="AlphaFoldDB" id="A0A8K0X2G6"/>
<organism evidence="1 2">
    <name type="scientific">Plectosphaerella cucumerina</name>
    <dbReference type="NCBI Taxonomy" id="40658"/>
    <lineage>
        <taxon>Eukaryota</taxon>
        <taxon>Fungi</taxon>
        <taxon>Dikarya</taxon>
        <taxon>Ascomycota</taxon>
        <taxon>Pezizomycotina</taxon>
        <taxon>Sordariomycetes</taxon>
        <taxon>Hypocreomycetidae</taxon>
        <taxon>Glomerellales</taxon>
        <taxon>Plectosphaerellaceae</taxon>
        <taxon>Plectosphaerella</taxon>
    </lineage>
</organism>
<gene>
    <name evidence="1" type="ORF">B0T11DRAFT_298942</name>
</gene>
<dbReference type="Proteomes" id="UP000813385">
    <property type="component" value="Unassembled WGS sequence"/>
</dbReference>
<name>A0A8K0X2G6_9PEZI</name>
<comment type="caution">
    <text evidence="1">The sequence shown here is derived from an EMBL/GenBank/DDBJ whole genome shotgun (WGS) entry which is preliminary data.</text>
</comment>
<sequence>MSETRGPVLGIQPTPHDHTGHLKVESQVSVAEIGTETSERWLVHSPYVEREHQLDLHTLDNENALLARALARMECLRPDYATSSYTETFNWGEVHQELRDLVRRSGKTFKETSFYIVAFRSQIPPTTVYEDLGTLDKAAHKEANEFGGFLKYWFGSPDAEGRNLATCFWRSRADAVRAGHGPAHRKAARATASMYSFWKIDRHRLIVREGAESFEIVDWEDKVSEGGCPHAS</sequence>
<dbReference type="SUPFAM" id="SSF54909">
    <property type="entry name" value="Dimeric alpha+beta barrel"/>
    <property type="match status" value="1"/>
</dbReference>
<reference evidence="1" key="1">
    <citation type="journal article" date="2021" name="Nat. Commun.">
        <title>Genetic determinants of endophytism in the Arabidopsis root mycobiome.</title>
        <authorList>
            <person name="Mesny F."/>
            <person name="Miyauchi S."/>
            <person name="Thiergart T."/>
            <person name="Pickel B."/>
            <person name="Atanasova L."/>
            <person name="Karlsson M."/>
            <person name="Huettel B."/>
            <person name="Barry K.W."/>
            <person name="Haridas S."/>
            <person name="Chen C."/>
            <person name="Bauer D."/>
            <person name="Andreopoulos W."/>
            <person name="Pangilinan J."/>
            <person name="LaButti K."/>
            <person name="Riley R."/>
            <person name="Lipzen A."/>
            <person name="Clum A."/>
            <person name="Drula E."/>
            <person name="Henrissat B."/>
            <person name="Kohler A."/>
            <person name="Grigoriev I.V."/>
            <person name="Martin F.M."/>
            <person name="Hacquard S."/>
        </authorList>
    </citation>
    <scope>NUCLEOTIDE SEQUENCE</scope>
    <source>
        <strain evidence="1">MPI-CAGE-AT-0016</strain>
    </source>
</reference>
<proteinExistence type="predicted"/>
<dbReference type="InterPro" id="IPR011008">
    <property type="entry name" value="Dimeric_a/b-barrel"/>
</dbReference>